<dbReference type="Gene3D" id="2.40.170.20">
    <property type="entry name" value="TonB-dependent receptor, beta-barrel domain"/>
    <property type="match status" value="1"/>
</dbReference>
<dbReference type="Gene3D" id="2.60.40.1120">
    <property type="entry name" value="Carboxypeptidase-like, regulatory domain"/>
    <property type="match status" value="1"/>
</dbReference>
<dbReference type="EMBL" id="VTWU01000002">
    <property type="protein sequence ID" value="KAA9338749.1"/>
    <property type="molecule type" value="Genomic_DNA"/>
</dbReference>
<evidence type="ECO:0000313" key="12">
    <source>
        <dbReference type="Proteomes" id="UP000326380"/>
    </source>
</evidence>
<evidence type="ECO:0000256" key="5">
    <source>
        <dbReference type="ARBA" id="ARBA00023077"/>
    </source>
</evidence>
<comment type="similarity">
    <text evidence="8 9">Belongs to the TonB-dependent receptor family.</text>
</comment>
<evidence type="ECO:0000256" key="3">
    <source>
        <dbReference type="ARBA" id="ARBA00022452"/>
    </source>
</evidence>
<keyword evidence="5 9" id="KW-0798">TonB box</keyword>
<keyword evidence="2 8" id="KW-0813">Transport</keyword>
<evidence type="ECO:0000313" key="11">
    <source>
        <dbReference type="EMBL" id="KAA9338749.1"/>
    </source>
</evidence>
<dbReference type="Pfam" id="PF13715">
    <property type="entry name" value="CarbopepD_reg_2"/>
    <property type="match status" value="1"/>
</dbReference>
<keyword evidence="7 8" id="KW-0998">Cell outer membrane</keyword>
<dbReference type="GO" id="GO:0009279">
    <property type="term" value="C:cell outer membrane"/>
    <property type="evidence" value="ECO:0007669"/>
    <property type="project" value="UniProtKB-SubCell"/>
</dbReference>
<keyword evidence="12" id="KW-1185">Reference proteome</keyword>
<reference evidence="11 12" key="1">
    <citation type="submission" date="2019-09" db="EMBL/GenBank/DDBJ databases">
        <title>Genome sequence of Hymenobacter sp. M3.</title>
        <authorList>
            <person name="Srinivasan S."/>
        </authorList>
    </citation>
    <scope>NUCLEOTIDE SEQUENCE [LARGE SCALE GENOMIC DNA]</scope>
    <source>
        <strain evidence="11 12">M3</strain>
    </source>
</reference>
<dbReference type="AlphaFoldDB" id="A0A7L5A341"/>
<dbReference type="Gene3D" id="2.170.130.10">
    <property type="entry name" value="TonB-dependent receptor, plug domain"/>
    <property type="match status" value="1"/>
</dbReference>
<name>A0A7L5A341_9BACT</name>
<sequence length="1038" mass="112802">MSLAHLAEAQNRQVSGRVTDRTTGEGIPGATVLVKGTTSGVSTNSDGTFTLGVPTGGGTLQISSVGFITVERPIGEESQITIGLAADNKQLSEVVVTGYGTQERRDVTGSIASVQGESISNLPTPSFDQQLAGRAAGVQATTPSGLLGQAPRIRIRGTNSISSGAQPLVVVDGVPVLTGDQSGVVASNALADINPSDIESYEVLKDGSATAIYGSRGANGVILITTKRGRLGKAQINYDNWFGWAKTVKRYDVLNADQFIEISNEKRKNNNQAAIAFPFEVNGSKVSTDWQDEIFRTGFQQNHALTISGATDKTNYFFSAGYTDQNAVLIANSMKRATFRTKVEQEVIKWLRVGLNAGLTRTETNGLNTSVNGLSGNVTSALALFPNVPARNADGTPYISTTNPAVVGQGNNTVSIAFNYPNIIFPLENNIYRGTSYRGLGNVFAEVEPLKDLRLRTQYGVDLLLNDDFQFNDPRHGDGRGPNGIVFQQFAPTFRWNWQNTISYNKTLAEAHKIGAVAGLEYQRTKFQSYFSQGTGLSDIDFGVNNLVSGTVASPTVGGGVNENGFQSYFGRLNYSFKDRYLFSLTARYDGLSSLPEDNRYGLFPGASVGWRISEEPFFEGLGIEAISDFKVRASYAIVGNTDIGLFPYAGTFGPAKYGSQNGIGFNRDGQFGNPDLKWETSKKKDIGFDFGLLDNRITFGADYYINDNDDQILRVPIPLSFGIPGNGYSANIGRLESKGFEFNFNSQNIQGEDFTWNTNLNFSTNKSVIKELYNNEDILFTYTINRVGQPIGSLFGYDYQGVNSANGYPIYRRGDGTTLIQANVDNNTFYPYDPNNPGATLGPATGTTPAGQVARTTALGATDKILLGNTNPTWFGGVTNSFTFKGFDASLFVRFAGGNKIFNETARQMLRQDFLNNSTLILDRWTTPGQNADVPKLRYGNTDFINRSGEALSRFVEKGDFVRIQNITLGYTLPKQVISGLSRVRIYGQVNNAFTFTKYTGVDPEVNSNGETNSQFGIDYNSNPQQRVFTAGVNVGF</sequence>
<dbReference type="InterPro" id="IPR036942">
    <property type="entry name" value="Beta-barrel_TonB_sf"/>
</dbReference>
<comment type="subcellular location">
    <subcellularLocation>
        <location evidence="1 8">Cell outer membrane</location>
        <topology evidence="1 8">Multi-pass membrane protein</topology>
    </subcellularLocation>
</comment>
<keyword evidence="4 8" id="KW-0812">Transmembrane</keyword>
<protein>
    <submittedName>
        <fullName evidence="11">TonB-dependent receptor</fullName>
    </submittedName>
</protein>
<dbReference type="InterPro" id="IPR023997">
    <property type="entry name" value="TonB-dep_OMP_SusC/RagA_CS"/>
</dbReference>
<dbReference type="SUPFAM" id="SSF49464">
    <property type="entry name" value="Carboxypeptidase regulatory domain-like"/>
    <property type="match status" value="1"/>
</dbReference>
<organism evidence="11 12">
    <name type="scientific">Hymenobacter busanensis</name>
    <dbReference type="NCBI Taxonomy" id="2607656"/>
    <lineage>
        <taxon>Bacteria</taxon>
        <taxon>Pseudomonadati</taxon>
        <taxon>Bacteroidota</taxon>
        <taxon>Cytophagia</taxon>
        <taxon>Cytophagales</taxon>
        <taxon>Hymenobacteraceae</taxon>
        <taxon>Hymenobacter</taxon>
    </lineage>
</organism>
<dbReference type="SUPFAM" id="SSF56935">
    <property type="entry name" value="Porins"/>
    <property type="match status" value="1"/>
</dbReference>
<dbReference type="PANTHER" id="PTHR30069">
    <property type="entry name" value="TONB-DEPENDENT OUTER MEMBRANE RECEPTOR"/>
    <property type="match status" value="1"/>
</dbReference>
<dbReference type="GO" id="GO:0015344">
    <property type="term" value="F:siderophore uptake transmembrane transporter activity"/>
    <property type="evidence" value="ECO:0007669"/>
    <property type="project" value="TreeGrafter"/>
</dbReference>
<dbReference type="InterPro" id="IPR012910">
    <property type="entry name" value="Plug_dom"/>
</dbReference>
<accession>A0A7L5A341</accession>
<gene>
    <name evidence="11" type="ORF">F0P96_05600</name>
</gene>
<dbReference type="Pfam" id="PF00593">
    <property type="entry name" value="TonB_dep_Rec_b-barrel"/>
    <property type="match status" value="1"/>
</dbReference>
<dbReference type="InterPro" id="IPR008969">
    <property type="entry name" value="CarboxyPept-like_regulatory"/>
</dbReference>
<keyword evidence="6 8" id="KW-0472">Membrane</keyword>
<evidence type="ECO:0000256" key="4">
    <source>
        <dbReference type="ARBA" id="ARBA00022692"/>
    </source>
</evidence>
<feature type="region of interest" description="Disordered" evidence="10">
    <location>
        <begin position="1"/>
        <end position="29"/>
    </location>
</feature>
<comment type="caution">
    <text evidence="11">The sequence shown here is derived from an EMBL/GenBank/DDBJ whole genome shotgun (WGS) entry which is preliminary data.</text>
</comment>
<evidence type="ECO:0000256" key="9">
    <source>
        <dbReference type="RuleBase" id="RU003357"/>
    </source>
</evidence>
<dbReference type="InterPro" id="IPR000531">
    <property type="entry name" value="Beta-barrel_TonB"/>
</dbReference>
<evidence type="ECO:0000256" key="1">
    <source>
        <dbReference type="ARBA" id="ARBA00004571"/>
    </source>
</evidence>
<dbReference type="GO" id="GO:0044718">
    <property type="term" value="P:siderophore transmembrane transport"/>
    <property type="evidence" value="ECO:0007669"/>
    <property type="project" value="TreeGrafter"/>
</dbReference>
<evidence type="ECO:0000256" key="2">
    <source>
        <dbReference type="ARBA" id="ARBA00022448"/>
    </source>
</evidence>
<evidence type="ECO:0000256" key="10">
    <source>
        <dbReference type="SAM" id="MobiDB-lite"/>
    </source>
</evidence>
<keyword evidence="3 8" id="KW-1134">Transmembrane beta strand</keyword>
<dbReference type="PROSITE" id="PS52016">
    <property type="entry name" value="TONB_DEPENDENT_REC_3"/>
    <property type="match status" value="1"/>
</dbReference>
<dbReference type="NCBIfam" id="TIGR04057">
    <property type="entry name" value="SusC_RagA_signa"/>
    <property type="match status" value="1"/>
</dbReference>
<dbReference type="Proteomes" id="UP000326380">
    <property type="component" value="Unassembled WGS sequence"/>
</dbReference>
<proteinExistence type="inferred from homology"/>
<evidence type="ECO:0000256" key="6">
    <source>
        <dbReference type="ARBA" id="ARBA00023136"/>
    </source>
</evidence>
<dbReference type="PANTHER" id="PTHR30069:SF37">
    <property type="entry name" value="FERRIC VIBRIOBACTIN RECEPTOR VIUA"/>
    <property type="match status" value="1"/>
</dbReference>
<evidence type="ECO:0000256" key="8">
    <source>
        <dbReference type="PROSITE-ProRule" id="PRU01360"/>
    </source>
</evidence>
<dbReference type="InterPro" id="IPR023996">
    <property type="entry name" value="TonB-dep_OMP_SusC/RagA"/>
</dbReference>
<dbReference type="NCBIfam" id="TIGR04056">
    <property type="entry name" value="OMP_RagA_SusC"/>
    <property type="match status" value="1"/>
</dbReference>
<keyword evidence="11" id="KW-0675">Receptor</keyword>
<evidence type="ECO:0000256" key="7">
    <source>
        <dbReference type="ARBA" id="ARBA00023237"/>
    </source>
</evidence>
<dbReference type="InterPro" id="IPR039426">
    <property type="entry name" value="TonB-dep_rcpt-like"/>
</dbReference>
<dbReference type="InterPro" id="IPR037066">
    <property type="entry name" value="Plug_dom_sf"/>
</dbReference>
<dbReference type="Pfam" id="PF07715">
    <property type="entry name" value="Plug"/>
    <property type="match status" value="1"/>
</dbReference>